<keyword evidence="2" id="KW-0670">Pyruvate</keyword>
<feature type="domain" description="AB hydrolase-1" evidence="1">
    <location>
        <begin position="4"/>
        <end position="228"/>
    </location>
</feature>
<accession>A0A921NVS4</accession>
<dbReference type="PANTHER" id="PTHR10992:SF1086">
    <property type="entry name" value="AB HYDROLASE-1 DOMAIN-CONTAINING PROTEIN"/>
    <property type="match status" value="1"/>
</dbReference>
<dbReference type="OrthoDB" id="9814966at2"/>
<evidence type="ECO:0000259" key="1">
    <source>
        <dbReference type="Pfam" id="PF12697"/>
    </source>
</evidence>
<dbReference type="PANTHER" id="PTHR10992">
    <property type="entry name" value="METHYLESTERASE FAMILY MEMBER"/>
    <property type="match status" value="1"/>
</dbReference>
<proteinExistence type="predicted"/>
<evidence type="ECO:0000313" key="3">
    <source>
        <dbReference type="Proteomes" id="UP000698242"/>
    </source>
</evidence>
<dbReference type="GO" id="GO:0080032">
    <property type="term" value="F:methyl jasmonate esterase activity"/>
    <property type="evidence" value="ECO:0007669"/>
    <property type="project" value="TreeGrafter"/>
</dbReference>
<keyword evidence="2" id="KW-0808">Transferase</keyword>
<protein>
    <submittedName>
        <fullName evidence="2">Pyruvate dehydrogenase E2 component</fullName>
        <ecNumber evidence="2">2.3.1.12</ecNumber>
    </submittedName>
</protein>
<comment type="caution">
    <text evidence="2">The sequence shown here is derived from an EMBL/GenBank/DDBJ whole genome shotgun (WGS) entry which is preliminary data.</text>
</comment>
<dbReference type="SUPFAM" id="SSF53474">
    <property type="entry name" value="alpha/beta-Hydrolases"/>
    <property type="match status" value="1"/>
</dbReference>
<dbReference type="EC" id="2.3.1.12" evidence="2"/>
<name>A0A921NVS4_9RHOB</name>
<evidence type="ECO:0000313" key="2">
    <source>
        <dbReference type="EMBL" id="KAF0676226.1"/>
    </source>
</evidence>
<dbReference type="RefSeq" id="WP_159964819.1">
    <property type="nucleotide sequence ID" value="NZ_APKE01000015.1"/>
</dbReference>
<dbReference type="AlphaFoldDB" id="A0A921NVS4"/>
<dbReference type="InterPro" id="IPR029058">
    <property type="entry name" value="AB_hydrolase_fold"/>
</dbReference>
<reference evidence="2" key="1">
    <citation type="submission" date="2013-03" db="EMBL/GenBank/DDBJ databases">
        <title>Genome Sequence of the Profundibacterium mesophilum strain KAUST100406-0324T from Red Sea, a novel genus in the family Rhodobacteraceae.</title>
        <authorList>
            <person name="Essack M."/>
            <person name="Alam I."/>
            <person name="Lafi F."/>
            <person name="Alawi W."/>
            <person name="Kamanu F."/>
            <person name="Al-Suwailem A."/>
            <person name="Lee O.O."/>
            <person name="Xu Y."/>
            <person name="Bajic V."/>
            <person name="Qian P.-Y."/>
            <person name="Archer J."/>
        </authorList>
    </citation>
    <scope>NUCLEOTIDE SEQUENCE</scope>
    <source>
        <strain evidence="2">KAUST100406-0324</strain>
    </source>
</reference>
<dbReference type="Gene3D" id="3.40.50.1820">
    <property type="entry name" value="alpha/beta hydrolase"/>
    <property type="match status" value="1"/>
</dbReference>
<dbReference type="InterPro" id="IPR045889">
    <property type="entry name" value="MES/HNL"/>
</dbReference>
<dbReference type="InterPro" id="IPR000073">
    <property type="entry name" value="AB_hydrolase_1"/>
</dbReference>
<keyword evidence="3" id="KW-1185">Reference proteome</keyword>
<dbReference type="EMBL" id="APKE01000015">
    <property type="protein sequence ID" value="KAF0676226.1"/>
    <property type="molecule type" value="Genomic_DNA"/>
</dbReference>
<gene>
    <name evidence="2" type="ORF">PMES_01383</name>
</gene>
<dbReference type="GO" id="GO:0080030">
    <property type="term" value="F:methyl indole-3-acetate esterase activity"/>
    <property type="evidence" value="ECO:0007669"/>
    <property type="project" value="TreeGrafter"/>
</dbReference>
<organism evidence="2 3">
    <name type="scientific">Profundibacterium mesophilum KAUST100406-0324</name>
    <dbReference type="NCBI Taxonomy" id="1037889"/>
    <lineage>
        <taxon>Bacteria</taxon>
        <taxon>Pseudomonadati</taxon>
        <taxon>Pseudomonadota</taxon>
        <taxon>Alphaproteobacteria</taxon>
        <taxon>Rhodobacterales</taxon>
        <taxon>Roseobacteraceae</taxon>
        <taxon>Profundibacterium</taxon>
    </lineage>
</organism>
<dbReference type="Proteomes" id="UP000698242">
    <property type="component" value="Unassembled WGS sequence"/>
</dbReference>
<dbReference type="Pfam" id="PF12697">
    <property type="entry name" value="Abhydrolase_6"/>
    <property type="match status" value="1"/>
</dbReference>
<dbReference type="GO" id="GO:0004742">
    <property type="term" value="F:dihydrolipoyllysine-residue acetyltransferase activity"/>
    <property type="evidence" value="ECO:0007669"/>
    <property type="project" value="UniProtKB-EC"/>
</dbReference>
<sequence>MTDFLLVHGSCHGAWCWRDVIPELVALGHRARAIDLPSHGADPTDPAEATLESYAQAILDALEGPTVLVGHSMGGYPITQAAENDPSHISRLVYLCAYVPRGDESLADMRRSAARQPLAPAIRIAPDRITMGFDPDMVGALFYHDCPEGTLDYARAHLCPQPMRPQATPLRRTGRGAGIARSYIRCDDDRAIPPEFQAEMTRDWPPEDVHALPVSHSPFFASPKRLAALLSEIAS</sequence>
<keyword evidence="2" id="KW-0012">Acyltransferase</keyword>